<gene>
    <name evidence="1" type="ORF">HCUR_00773</name>
</gene>
<dbReference type="Proteomes" id="UP000239425">
    <property type="component" value="Unassembled WGS sequence"/>
</dbReference>
<dbReference type="AlphaFoldDB" id="A0A2S5R8W0"/>
<evidence type="ECO:0000313" key="2">
    <source>
        <dbReference type="Proteomes" id="UP000239425"/>
    </source>
</evidence>
<dbReference type="EMBL" id="PHHC01000082">
    <property type="protein sequence ID" value="PPE03758.1"/>
    <property type="molecule type" value="Genomic_DNA"/>
</dbReference>
<name>A0A2S5R8W0_9PROT</name>
<comment type="caution">
    <text evidence="1">The sequence shown here is derived from an EMBL/GenBank/DDBJ whole genome shotgun (WGS) entry which is preliminary data.</text>
</comment>
<evidence type="ECO:0000313" key="1">
    <source>
        <dbReference type="EMBL" id="PPE03758.1"/>
    </source>
</evidence>
<reference evidence="1 2" key="1">
    <citation type="submission" date="2017-11" db="EMBL/GenBank/DDBJ databases">
        <title>Comparative genomic analysis of Holospora spp., intranuclear symbionts of paramecia.</title>
        <authorList>
            <person name="Garushyants S.K."/>
            <person name="Beliavskaya A."/>
            <person name="Malko D.B."/>
            <person name="Logacheva M.D."/>
            <person name="Rautian M.S."/>
            <person name="Gelfand M.S."/>
        </authorList>
    </citation>
    <scope>NUCLEOTIDE SEQUENCE [LARGE SCALE GENOMIC DNA]</scope>
    <source>
        <strain evidence="2">02AZ16</strain>
    </source>
</reference>
<protein>
    <submittedName>
        <fullName evidence="1">Uncharacterized protein</fullName>
    </submittedName>
</protein>
<sequence length="124" mass="14293">MRQCPASFPNLIQYNVLYDFSKNHESFGLYSKKQFIDVISRKSPGASRIWDKIVNLYSVGGLVHDRSGIYMKVFGNVFCALFTMENLVTPYTSCLIKTIIVFYYIRYTCLKKNRIACLGTDHVP</sequence>
<accession>A0A2S5R8W0</accession>
<organism evidence="1 2">
    <name type="scientific">Holospora curviuscula</name>
    <dbReference type="NCBI Taxonomy" id="1082868"/>
    <lineage>
        <taxon>Bacteria</taxon>
        <taxon>Pseudomonadati</taxon>
        <taxon>Pseudomonadota</taxon>
        <taxon>Alphaproteobacteria</taxon>
        <taxon>Holosporales</taxon>
        <taxon>Holosporaceae</taxon>
        <taxon>Holospora</taxon>
    </lineage>
</organism>
<proteinExistence type="predicted"/>
<keyword evidence="2" id="KW-1185">Reference proteome</keyword>